<dbReference type="Pfam" id="PF09138">
    <property type="entry name" value="Urm1"/>
    <property type="match status" value="1"/>
</dbReference>
<dbReference type="HAMAP" id="MF_03048">
    <property type="entry name" value="Urm1"/>
    <property type="match status" value="1"/>
</dbReference>
<name>A0A1W0WGH4_HYPEX</name>
<dbReference type="OrthoDB" id="10248987at2759"/>
<comment type="subcellular location">
    <subcellularLocation>
        <location evidence="5 6">Cytoplasm</location>
    </subcellularLocation>
</comment>
<evidence type="ECO:0000313" key="7">
    <source>
        <dbReference type="EMBL" id="OQV14306.1"/>
    </source>
</evidence>
<evidence type="ECO:0000256" key="5">
    <source>
        <dbReference type="HAMAP-Rule" id="MF_03048"/>
    </source>
</evidence>
<feature type="modified residue" description="1-thioglycine" evidence="5">
    <location>
        <position position="106"/>
    </location>
</feature>
<organism evidence="7 8">
    <name type="scientific">Hypsibius exemplaris</name>
    <name type="common">Freshwater tardigrade</name>
    <dbReference type="NCBI Taxonomy" id="2072580"/>
    <lineage>
        <taxon>Eukaryota</taxon>
        <taxon>Metazoa</taxon>
        <taxon>Ecdysozoa</taxon>
        <taxon>Tardigrada</taxon>
        <taxon>Eutardigrada</taxon>
        <taxon>Parachela</taxon>
        <taxon>Hypsibioidea</taxon>
        <taxon>Hypsibiidae</taxon>
        <taxon>Hypsibius</taxon>
    </lineage>
</organism>
<dbReference type="UniPathway" id="UPA00988"/>
<dbReference type="GO" id="GO:0032447">
    <property type="term" value="P:protein urmylation"/>
    <property type="evidence" value="ECO:0007669"/>
    <property type="project" value="UniProtKB-UniRule"/>
</dbReference>
<reference evidence="8" key="1">
    <citation type="submission" date="2017-01" db="EMBL/GenBank/DDBJ databases">
        <title>Comparative genomics of anhydrobiosis in the tardigrade Hypsibius dujardini.</title>
        <authorList>
            <person name="Yoshida Y."/>
            <person name="Koutsovoulos G."/>
            <person name="Laetsch D."/>
            <person name="Stevens L."/>
            <person name="Kumar S."/>
            <person name="Horikawa D."/>
            <person name="Ishino K."/>
            <person name="Komine S."/>
            <person name="Tomita M."/>
            <person name="Blaxter M."/>
            <person name="Arakawa K."/>
        </authorList>
    </citation>
    <scope>NUCLEOTIDE SEQUENCE [LARGE SCALE GENOMIC DNA]</scope>
    <source>
        <strain evidence="8">Z151</strain>
    </source>
</reference>
<dbReference type="InterPro" id="IPR012675">
    <property type="entry name" value="Beta-grasp_dom_sf"/>
</dbReference>
<comment type="caution">
    <text evidence="7">The sequence shown here is derived from an EMBL/GenBank/DDBJ whole genome shotgun (WGS) entry which is preliminary data.</text>
</comment>
<keyword evidence="1 5" id="KW-0963">Cytoplasm</keyword>
<gene>
    <name evidence="7" type="ORF">BV898_11541</name>
</gene>
<evidence type="ECO:0000256" key="6">
    <source>
        <dbReference type="RuleBase" id="RU361182"/>
    </source>
</evidence>
<evidence type="ECO:0000313" key="8">
    <source>
        <dbReference type="Proteomes" id="UP000192578"/>
    </source>
</evidence>
<evidence type="ECO:0000256" key="2">
    <source>
        <dbReference type="ARBA" id="ARBA00022499"/>
    </source>
</evidence>
<dbReference type="PANTHER" id="PTHR14986">
    <property type="entry name" value="RURM1 PROTEIN"/>
    <property type="match status" value="1"/>
</dbReference>
<dbReference type="Gene3D" id="3.10.20.30">
    <property type="match status" value="1"/>
</dbReference>
<dbReference type="EMBL" id="MTYJ01000107">
    <property type="protein sequence ID" value="OQV14306.1"/>
    <property type="molecule type" value="Genomic_DNA"/>
</dbReference>
<evidence type="ECO:0000256" key="3">
    <source>
        <dbReference type="ARBA" id="ARBA00022694"/>
    </source>
</evidence>
<keyword evidence="4 5" id="KW-0833">Ubl conjugation pathway</keyword>
<keyword evidence="2 5" id="KW-1017">Isopeptide bond</keyword>
<accession>A0A1W0WGH4</accession>
<dbReference type="PIRSF" id="PIRSF037379">
    <property type="entry name" value="Ubiquitin-related_modifier_1"/>
    <property type="match status" value="1"/>
</dbReference>
<protein>
    <recommendedName>
        <fullName evidence="5">Ubiquitin-related modifier 1 homolog</fullName>
    </recommendedName>
</protein>
<keyword evidence="8" id="KW-1185">Reference proteome</keyword>
<dbReference type="InterPro" id="IPR015221">
    <property type="entry name" value="Urm1"/>
</dbReference>
<comment type="PTM">
    <text evidence="5">C-terminal thiocarboxylation occurs in 2 steps, it is first acyl-adenylated (-COAMP) via the hesA/moeB/thiF part of the MOCS3/UBA4 homolog, then thiocarboxylated (-COSH) via the rhodanese domain of the MOCS3/UBA4 homolog.</text>
</comment>
<evidence type="ECO:0000256" key="1">
    <source>
        <dbReference type="ARBA" id="ARBA00022490"/>
    </source>
</evidence>
<comment type="similarity">
    <text evidence="5 6">Belongs to the URM1 family.</text>
</comment>
<dbReference type="GO" id="GO:0002098">
    <property type="term" value="P:tRNA wobble uridine modification"/>
    <property type="evidence" value="ECO:0007669"/>
    <property type="project" value="UniProtKB-UniRule"/>
</dbReference>
<dbReference type="GO" id="GO:0034227">
    <property type="term" value="P:tRNA thio-modification"/>
    <property type="evidence" value="ECO:0007669"/>
    <property type="project" value="UniProtKB-UniRule"/>
</dbReference>
<dbReference type="CDD" id="cd01764">
    <property type="entry name" value="Ubl_Urm1"/>
    <property type="match status" value="1"/>
</dbReference>
<dbReference type="Proteomes" id="UP000192578">
    <property type="component" value="Unassembled WGS sequence"/>
</dbReference>
<dbReference type="AlphaFoldDB" id="A0A1W0WGH4"/>
<dbReference type="InterPro" id="IPR016155">
    <property type="entry name" value="Mopterin_synth/thiamin_S_b"/>
</dbReference>
<feature type="cross-link" description="Glycyl lysine isopeptide (Gly-Lys) (interchain with K-? in acceptor proteins)" evidence="5">
    <location>
        <position position="106"/>
    </location>
</feature>
<dbReference type="SUPFAM" id="SSF54285">
    <property type="entry name" value="MoaD/ThiS"/>
    <property type="match status" value="1"/>
</dbReference>
<dbReference type="GO" id="GO:0005829">
    <property type="term" value="C:cytosol"/>
    <property type="evidence" value="ECO:0007669"/>
    <property type="project" value="UniProtKB-UniRule"/>
</dbReference>
<keyword evidence="3 5" id="KW-0819">tRNA processing</keyword>
<proteinExistence type="inferred from homology"/>
<comment type="function">
    <text evidence="5">Acts as a sulfur carrier required for 2-thiolation of mcm(5)S(2)U at tRNA wobble positions of cytosolic tRNA(Lys), tRNA(Glu) and tRNA(Gln). Serves as sulfur donor in tRNA 2-thiolation reaction by being thiocarboxylated (-COSH) at its C-terminus by the MOCS3/UBA4 homolog. The sulfur is then transferred to tRNA to form 2-thiolation of mcm(5)S(2)U. Also acts as a ubiquitin-like protein (UBL) that is covalently conjugated via an isopeptide bond to lysine residues of target proteins. The thiocarboxylated form serves as substrate for conjugation and oxidative stress specifically induces the formation of UBL-protein conjugates.</text>
</comment>
<evidence type="ECO:0000256" key="4">
    <source>
        <dbReference type="ARBA" id="ARBA00022786"/>
    </source>
</evidence>
<comment type="pathway">
    <text evidence="5 6">tRNA modification; 5-methoxycarbonylmethyl-2-thiouridine-tRNA biosynthesis.</text>
</comment>
<sequence length="106" mass="11595">MAVIHVEFAGGVELLFDNVKKLTIPLECVGGDTASKENKILTIKDLLQRLRQSYLKQRPELFLQGDSIKPGILVVINDCDWELMGGPDYALAPGDTVVFISTLHGG</sequence>